<comment type="caution">
    <text evidence="1">The sequence shown here is derived from an EMBL/GenBank/DDBJ whole genome shotgun (WGS) entry which is preliminary data.</text>
</comment>
<evidence type="ECO:0000313" key="1">
    <source>
        <dbReference type="EMBL" id="RIB09715.1"/>
    </source>
</evidence>
<dbReference type="EMBL" id="QKWP01001335">
    <property type="protein sequence ID" value="RIB09715.1"/>
    <property type="molecule type" value="Genomic_DNA"/>
</dbReference>
<dbReference type="OrthoDB" id="2156052at2759"/>
<dbReference type="Proteomes" id="UP000266673">
    <property type="component" value="Unassembled WGS sequence"/>
</dbReference>
<gene>
    <name evidence="1" type="ORF">C2G38_2107837</name>
</gene>
<accession>A0A397UHE6</accession>
<dbReference type="AlphaFoldDB" id="A0A397UHE6"/>
<name>A0A397UHE6_9GLOM</name>
<protein>
    <submittedName>
        <fullName evidence="1">Uncharacterized protein</fullName>
    </submittedName>
</protein>
<dbReference type="STRING" id="44941.A0A397UHE6"/>
<proteinExistence type="predicted"/>
<reference evidence="1 2" key="1">
    <citation type="submission" date="2018-06" db="EMBL/GenBank/DDBJ databases">
        <title>Comparative genomics reveals the genomic features of Rhizophagus irregularis, R. cerebriforme, R. diaphanum and Gigaspora rosea, and their symbiotic lifestyle signature.</title>
        <authorList>
            <person name="Morin E."/>
            <person name="San Clemente H."/>
            <person name="Chen E.C.H."/>
            <person name="De La Providencia I."/>
            <person name="Hainaut M."/>
            <person name="Kuo A."/>
            <person name="Kohler A."/>
            <person name="Murat C."/>
            <person name="Tang N."/>
            <person name="Roy S."/>
            <person name="Loubradou J."/>
            <person name="Henrissat B."/>
            <person name="Grigoriev I.V."/>
            <person name="Corradi N."/>
            <person name="Roux C."/>
            <person name="Martin F.M."/>
        </authorList>
    </citation>
    <scope>NUCLEOTIDE SEQUENCE [LARGE SCALE GENOMIC DNA]</scope>
    <source>
        <strain evidence="1 2">DAOM 194757</strain>
    </source>
</reference>
<evidence type="ECO:0000313" key="2">
    <source>
        <dbReference type="Proteomes" id="UP000266673"/>
    </source>
</evidence>
<keyword evidence="2" id="KW-1185">Reference proteome</keyword>
<organism evidence="1 2">
    <name type="scientific">Gigaspora rosea</name>
    <dbReference type="NCBI Taxonomy" id="44941"/>
    <lineage>
        <taxon>Eukaryota</taxon>
        <taxon>Fungi</taxon>
        <taxon>Fungi incertae sedis</taxon>
        <taxon>Mucoromycota</taxon>
        <taxon>Glomeromycotina</taxon>
        <taxon>Glomeromycetes</taxon>
        <taxon>Diversisporales</taxon>
        <taxon>Gigasporaceae</taxon>
        <taxon>Gigaspora</taxon>
    </lineage>
</organism>
<sequence>MVVNNLRYGIITSYVRTWFLKRDQDNANIVYISPMVPINQQHTESQASCISCMLL</sequence>